<dbReference type="AlphaFoldDB" id="A0A7W7U7N1"/>
<evidence type="ECO:0000313" key="2">
    <source>
        <dbReference type="Proteomes" id="UP000582643"/>
    </source>
</evidence>
<sequence length="88" mass="9484">MTAAVRPPLGQERVQEGDGETVLFGELVEGGRFVAAVLVEWAGGDLDQGNVDVGFFFETSQVTVFNALDENGLSFSPPDQHQRSHGLH</sequence>
<accession>A0A7W7U7N1</accession>
<gene>
    <name evidence="1" type="ORF">GGE06_007540</name>
</gene>
<proteinExistence type="predicted"/>
<dbReference type="RefSeq" id="WP_184932858.1">
    <property type="nucleotide sequence ID" value="NZ_JACHJY010000013.1"/>
</dbReference>
<comment type="caution">
    <text evidence="1">The sequence shown here is derived from an EMBL/GenBank/DDBJ whole genome shotgun (WGS) entry which is preliminary data.</text>
</comment>
<protein>
    <submittedName>
        <fullName evidence="1">Uncharacterized protein</fullName>
    </submittedName>
</protein>
<keyword evidence="2" id="KW-1185">Reference proteome</keyword>
<dbReference type="Proteomes" id="UP000582643">
    <property type="component" value="Unassembled WGS sequence"/>
</dbReference>
<reference evidence="1 2" key="1">
    <citation type="submission" date="2020-08" db="EMBL/GenBank/DDBJ databases">
        <title>Genomic Encyclopedia of Type Strains, Phase III (KMG-III): the genomes of soil and plant-associated and newly described type strains.</title>
        <authorList>
            <person name="Whitman W."/>
        </authorList>
    </citation>
    <scope>NUCLEOTIDE SEQUENCE [LARGE SCALE GENOMIC DNA]</scope>
    <source>
        <strain evidence="1 2">SFB5A</strain>
    </source>
</reference>
<dbReference type="EMBL" id="JACHJY010000013">
    <property type="protein sequence ID" value="MBB4986572.1"/>
    <property type="molecule type" value="Genomic_DNA"/>
</dbReference>
<evidence type="ECO:0000313" key="1">
    <source>
        <dbReference type="EMBL" id="MBB4986572.1"/>
    </source>
</evidence>
<name>A0A7W7U7N1_9ACTN</name>
<organism evidence="1 2">
    <name type="scientific">Streptomyces nymphaeiformis</name>
    <dbReference type="NCBI Taxonomy" id="2663842"/>
    <lineage>
        <taxon>Bacteria</taxon>
        <taxon>Bacillati</taxon>
        <taxon>Actinomycetota</taxon>
        <taxon>Actinomycetes</taxon>
        <taxon>Kitasatosporales</taxon>
        <taxon>Streptomycetaceae</taxon>
        <taxon>Streptomyces</taxon>
    </lineage>
</organism>